<name>A0A3E1NFC4_9BACT</name>
<keyword evidence="1" id="KW-0812">Transmembrane</keyword>
<comment type="caution">
    <text evidence="3">The sequence shown here is derived from an EMBL/GenBank/DDBJ whole genome shotgun (WGS) entry which is preliminary data.</text>
</comment>
<dbReference type="Proteomes" id="UP000261284">
    <property type="component" value="Unassembled WGS sequence"/>
</dbReference>
<keyword evidence="1" id="KW-1133">Transmembrane helix</keyword>
<feature type="chain" id="PRO_5017665066" description="Protein BatD" evidence="2">
    <location>
        <begin position="28"/>
        <end position="326"/>
    </location>
</feature>
<evidence type="ECO:0008006" key="5">
    <source>
        <dbReference type="Google" id="ProtNLM"/>
    </source>
</evidence>
<reference evidence="3 4" key="1">
    <citation type="submission" date="2018-08" db="EMBL/GenBank/DDBJ databases">
        <title>Chitinophagaceae sp. K23C18032701, a novel bacterium isolated from forest soil.</title>
        <authorList>
            <person name="Wang C."/>
        </authorList>
    </citation>
    <scope>NUCLEOTIDE SEQUENCE [LARGE SCALE GENOMIC DNA]</scope>
    <source>
        <strain evidence="3 4">K23C18032701</strain>
    </source>
</reference>
<feature type="transmembrane region" description="Helical" evidence="1">
    <location>
        <begin position="161"/>
        <end position="183"/>
    </location>
</feature>
<feature type="signal peptide" evidence="2">
    <location>
        <begin position="1"/>
        <end position="27"/>
    </location>
</feature>
<keyword evidence="1" id="KW-0472">Membrane</keyword>
<protein>
    <recommendedName>
        <fullName evidence="5">Protein BatD</fullName>
    </recommendedName>
</protein>
<keyword evidence="2" id="KW-0732">Signal</keyword>
<evidence type="ECO:0000256" key="2">
    <source>
        <dbReference type="SAM" id="SignalP"/>
    </source>
</evidence>
<keyword evidence="4" id="KW-1185">Reference proteome</keyword>
<gene>
    <name evidence="3" type="ORF">DXN05_18550</name>
</gene>
<dbReference type="OrthoDB" id="9807384at2"/>
<evidence type="ECO:0000313" key="3">
    <source>
        <dbReference type="EMBL" id="RFM26577.1"/>
    </source>
</evidence>
<accession>A0A3E1NFC4</accession>
<organism evidence="3 4">
    <name type="scientific">Deminuibacter soli</name>
    <dbReference type="NCBI Taxonomy" id="2291815"/>
    <lineage>
        <taxon>Bacteria</taxon>
        <taxon>Pseudomonadati</taxon>
        <taxon>Bacteroidota</taxon>
        <taxon>Chitinophagia</taxon>
        <taxon>Chitinophagales</taxon>
        <taxon>Chitinophagaceae</taxon>
        <taxon>Deminuibacter</taxon>
    </lineage>
</organism>
<dbReference type="EMBL" id="QTJU01000008">
    <property type="protein sequence ID" value="RFM26577.1"/>
    <property type="molecule type" value="Genomic_DNA"/>
</dbReference>
<dbReference type="PROSITE" id="PS51257">
    <property type="entry name" value="PROKAR_LIPOPROTEIN"/>
    <property type="match status" value="1"/>
</dbReference>
<dbReference type="RefSeq" id="WP_116848781.1">
    <property type="nucleotide sequence ID" value="NZ_QTJU01000008.1"/>
</dbReference>
<proteinExistence type="predicted"/>
<evidence type="ECO:0000256" key="1">
    <source>
        <dbReference type="SAM" id="Phobius"/>
    </source>
</evidence>
<evidence type="ECO:0000313" key="4">
    <source>
        <dbReference type="Proteomes" id="UP000261284"/>
    </source>
</evidence>
<dbReference type="AlphaFoldDB" id="A0A3E1NFC4"/>
<sequence>MTKLKHTLYTYVFGLLACIFCCTTAHAQRLSVTTDRDKILLGEQVMLELRLEDVNPRTSDIKEWFVIPDTANHIEVLQRQAIDTVDIGGSNTYVQRIVFTSFDSGRWQLPPFSVTVIDKATGKANVFNRPDLYIDVLPVDVSQLKDYHEMKDIAVVQVKSYTWIIIGAVAIGLLIIWLLWKFVIKKMLAKPKKAVPAAVKGDALQTALQQLAQLKTERPDTPAAVKAWFIRLDDTCRNYTAQTALPRALQLTTDELMVALQAKLANTQLRTDFYQLLRLCDAVKFAKYVPDYAQQQQAVDTAVDCIRQTDQTLKSQQTTTATAHVN</sequence>